<protein>
    <recommendedName>
        <fullName evidence="3">F-box/kelch-repeat protein</fullName>
    </recommendedName>
</protein>
<gene>
    <name evidence="1" type="ORF">R1flu_016484</name>
</gene>
<name>A0ABD1YM65_9MARC</name>
<dbReference type="Proteomes" id="UP001605036">
    <property type="component" value="Unassembled WGS sequence"/>
</dbReference>
<evidence type="ECO:0000313" key="2">
    <source>
        <dbReference type="Proteomes" id="UP001605036"/>
    </source>
</evidence>
<dbReference type="AlphaFoldDB" id="A0ABD1YM65"/>
<dbReference type="PANTHER" id="PTHR46407">
    <property type="entry name" value="OS02G0208700 PROTEIN"/>
    <property type="match status" value="1"/>
</dbReference>
<dbReference type="PANTHER" id="PTHR46407:SF3">
    <property type="entry name" value="OS02G0208700 PROTEIN"/>
    <property type="match status" value="1"/>
</dbReference>
<reference evidence="1 2" key="1">
    <citation type="submission" date="2024-09" db="EMBL/GenBank/DDBJ databases">
        <title>Chromosome-scale assembly of Riccia fluitans.</title>
        <authorList>
            <person name="Paukszto L."/>
            <person name="Sawicki J."/>
            <person name="Karawczyk K."/>
            <person name="Piernik-Szablinska J."/>
            <person name="Szczecinska M."/>
            <person name="Mazdziarz M."/>
        </authorList>
    </citation>
    <scope>NUCLEOTIDE SEQUENCE [LARGE SCALE GENOMIC DNA]</scope>
    <source>
        <strain evidence="1">Rf_01</strain>
        <tissue evidence="1">Aerial parts of the thallus</tissue>
    </source>
</reference>
<accession>A0ABD1YM65</accession>
<proteinExistence type="predicted"/>
<dbReference type="InterPro" id="IPR015915">
    <property type="entry name" value="Kelch-typ_b-propeller"/>
</dbReference>
<evidence type="ECO:0000313" key="1">
    <source>
        <dbReference type="EMBL" id="KAL2631798.1"/>
    </source>
</evidence>
<evidence type="ECO:0008006" key="3">
    <source>
        <dbReference type="Google" id="ProtNLM"/>
    </source>
</evidence>
<comment type="caution">
    <text evidence="1">The sequence shown here is derived from an EMBL/GenBank/DDBJ whole genome shotgun (WGS) entry which is preliminary data.</text>
</comment>
<organism evidence="1 2">
    <name type="scientific">Riccia fluitans</name>
    <dbReference type="NCBI Taxonomy" id="41844"/>
    <lineage>
        <taxon>Eukaryota</taxon>
        <taxon>Viridiplantae</taxon>
        <taxon>Streptophyta</taxon>
        <taxon>Embryophyta</taxon>
        <taxon>Marchantiophyta</taxon>
        <taxon>Marchantiopsida</taxon>
        <taxon>Marchantiidae</taxon>
        <taxon>Marchantiales</taxon>
        <taxon>Ricciaceae</taxon>
        <taxon>Riccia</taxon>
    </lineage>
</organism>
<dbReference type="Gene3D" id="2.120.10.80">
    <property type="entry name" value="Kelch-type beta propeller"/>
    <property type="match status" value="1"/>
</dbReference>
<dbReference type="SUPFAM" id="SSF117281">
    <property type="entry name" value="Kelch motif"/>
    <property type="match status" value="1"/>
</dbReference>
<sequence length="380" mass="42841">MLLPLIPGLPDDVVLNHILTRVSWKLFFILPALNRRWREEFQSRRVYEHRRITGTAEQLISVIHLNSSECQESVLSIFSLSEGNAWLRLPRIPAVRRGFPQGCGLVFLEGKLYVLGGCDYAADYDALGSFHGDDELSYLLVPGSAVYELDVASGRGVWKAGAAMRWPRANFSCKVDEGRIHVAGYCVEDNVTMWEVDVYDPVSNSWTVEASQILNLRQMPPRSLVSGGKESIVDKIAWSFTPCASSRSARAFVNGTLYSVSAVGVSVMDNASGEWRRQSISFWDYLRSVGASDIRCWDAMPLDGELLVVVSWTRWLSSERIFALIMSRGLCSGEQNISWNKIQFPNNFGWLEIEHTFLQRAVVNRRARCVVSFSLRAVFQ</sequence>
<dbReference type="InterPro" id="IPR044595">
    <property type="entry name" value="KMD1-4"/>
</dbReference>
<dbReference type="EMBL" id="JBHFFA010000004">
    <property type="protein sequence ID" value="KAL2631798.1"/>
    <property type="molecule type" value="Genomic_DNA"/>
</dbReference>
<keyword evidence="2" id="KW-1185">Reference proteome</keyword>